<comment type="caution">
    <text evidence="1">The sequence shown here is derived from an EMBL/GenBank/DDBJ whole genome shotgun (WGS) entry which is preliminary data.</text>
</comment>
<dbReference type="RefSeq" id="XP_043011316.1">
    <property type="nucleotide sequence ID" value="XM_043150229.1"/>
</dbReference>
<dbReference type="InterPro" id="IPR052922">
    <property type="entry name" value="Cytidylate_Kinase-2"/>
</dbReference>
<accession>A0A9P7UVU4</accession>
<reference evidence="1" key="1">
    <citation type="journal article" date="2021" name="Genome Biol. Evol.">
        <title>The assembled and annotated genome of the fairy-ring fungus Marasmius oreades.</title>
        <authorList>
            <person name="Hiltunen M."/>
            <person name="Ament-Velasquez S.L."/>
            <person name="Johannesson H."/>
        </authorList>
    </citation>
    <scope>NUCLEOTIDE SEQUENCE</scope>
    <source>
        <strain evidence="1">03SP1</strain>
    </source>
</reference>
<protein>
    <recommendedName>
        <fullName evidence="3">Adenylate kinase</fullName>
    </recommendedName>
</protein>
<organism evidence="1 2">
    <name type="scientific">Marasmius oreades</name>
    <name type="common">fairy-ring Marasmius</name>
    <dbReference type="NCBI Taxonomy" id="181124"/>
    <lineage>
        <taxon>Eukaryota</taxon>
        <taxon>Fungi</taxon>
        <taxon>Dikarya</taxon>
        <taxon>Basidiomycota</taxon>
        <taxon>Agaricomycotina</taxon>
        <taxon>Agaricomycetes</taxon>
        <taxon>Agaricomycetidae</taxon>
        <taxon>Agaricales</taxon>
        <taxon>Marasmiineae</taxon>
        <taxon>Marasmiaceae</taxon>
        <taxon>Marasmius</taxon>
    </lineage>
</organism>
<dbReference type="SUPFAM" id="SSF52540">
    <property type="entry name" value="P-loop containing nucleoside triphosphate hydrolases"/>
    <property type="match status" value="1"/>
</dbReference>
<keyword evidence="2" id="KW-1185">Reference proteome</keyword>
<dbReference type="PANTHER" id="PTHR37816">
    <property type="entry name" value="YALI0E33011P"/>
    <property type="match status" value="1"/>
</dbReference>
<dbReference type="OrthoDB" id="65590at2759"/>
<dbReference type="Gene3D" id="3.40.50.300">
    <property type="entry name" value="P-loop containing nucleotide triphosphate hydrolases"/>
    <property type="match status" value="1"/>
</dbReference>
<evidence type="ECO:0000313" key="1">
    <source>
        <dbReference type="EMBL" id="KAG7094846.1"/>
    </source>
</evidence>
<dbReference type="PANTHER" id="PTHR37816:SF1">
    <property type="entry name" value="TOXIN"/>
    <property type="match status" value="1"/>
</dbReference>
<dbReference type="AlphaFoldDB" id="A0A9P7UVU4"/>
<dbReference type="KEGG" id="more:E1B28_005654"/>
<dbReference type="GeneID" id="66074730"/>
<dbReference type="Proteomes" id="UP001049176">
    <property type="component" value="Chromosome 3"/>
</dbReference>
<evidence type="ECO:0008006" key="3">
    <source>
        <dbReference type="Google" id="ProtNLM"/>
    </source>
</evidence>
<proteinExistence type="predicted"/>
<gene>
    <name evidence="1" type="ORF">E1B28_005654</name>
</gene>
<dbReference type="InterPro" id="IPR027417">
    <property type="entry name" value="P-loop_NTPase"/>
</dbReference>
<dbReference type="EMBL" id="CM032183">
    <property type="protein sequence ID" value="KAG7094846.1"/>
    <property type="molecule type" value="Genomic_DNA"/>
</dbReference>
<sequence>MERRPLVGDKKGRYRIQVVGNSGSGKSTLSKELSSILGVPHFSLDSIYWQPGWKTTPPDEFRAKLENIIHDNEESGWVMDGEYARLGGAVVTEYATDVIWLDPPLILYFPRVLIRTFRRLFGFEPSCSPGCREMFYESFLTKESILWWCLTNHAPTRKRWEVRLPVMGLGEENVPVEDQKLRRIGGWGSELREWLGSVKRFLRR</sequence>
<evidence type="ECO:0000313" key="2">
    <source>
        <dbReference type="Proteomes" id="UP001049176"/>
    </source>
</evidence>
<name>A0A9P7UVU4_9AGAR</name>